<dbReference type="EMBL" id="NXIG01000007">
    <property type="protein sequence ID" value="RXI30309.1"/>
    <property type="molecule type" value="Genomic_DNA"/>
</dbReference>
<comment type="similarity">
    <text evidence="1">Belongs to the initiator RepB protein family.</text>
</comment>
<dbReference type="GO" id="GO:0003887">
    <property type="term" value="F:DNA-directed DNA polymerase activity"/>
    <property type="evidence" value="ECO:0007669"/>
    <property type="project" value="InterPro"/>
</dbReference>
<dbReference type="Proteomes" id="UP000290588">
    <property type="component" value="Unassembled WGS sequence"/>
</dbReference>
<gene>
    <name evidence="4" type="ORF">CP962_08145</name>
</gene>
<evidence type="ECO:0000256" key="2">
    <source>
        <dbReference type="SAM" id="Coils"/>
    </source>
</evidence>
<protein>
    <recommendedName>
        <fullName evidence="3">Initiator Rep protein WH1 domain-containing protein</fullName>
    </recommendedName>
</protein>
<proteinExistence type="inferred from homology"/>
<feature type="domain" description="Initiator Rep protein WH1" evidence="3">
    <location>
        <begin position="22"/>
        <end position="174"/>
    </location>
</feature>
<dbReference type="InterPro" id="IPR036388">
    <property type="entry name" value="WH-like_DNA-bd_sf"/>
</dbReference>
<accession>A0AA94FCL7</accession>
<organism evidence="4 5">
    <name type="scientific">Arcobacter ellisii</name>
    <dbReference type="NCBI Taxonomy" id="913109"/>
    <lineage>
        <taxon>Bacteria</taxon>
        <taxon>Pseudomonadati</taxon>
        <taxon>Campylobacterota</taxon>
        <taxon>Epsilonproteobacteria</taxon>
        <taxon>Campylobacterales</taxon>
        <taxon>Arcobacteraceae</taxon>
        <taxon>Arcobacter</taxon>
    </lineage>
</organism>
<dbReference type="AlphaFoldDB" id="A0AA94FCL7"/>
<dbReference type="InterPro" id="IPR000525">
    <property type="entry name" value="Initiator_Rep_WH1"/>
</dbReference>
<evidence type="ECO:0000313" key="5">
    <source>
        <dbReference type="Proteomes" id="UP000290588"/>
    </source>
</evidence>
<dbReference type="SUPFAM" id="SSF46785">
    <property type="entry name" value="Winged helix' DNA-binding domain"/>
    <property type="match status" value="1"/>
</dbReference>
<sequence length="344" mass="41246">MFNLNSKKLYKPRSLIFCKDNATQKERIIYNYLLYRLKLEKNVILKEKNEVEKIGYKYKGHYLKITFKELREHLKLTKKKDIIKMFDNLIQIDMNIQFLNESNLNIGRSNKTKFTAKLIGDIKEFNSEDGFFELTFSPIIIDLVINSKDYTTLFIEDLIKFKSKYSLIIYEILKSSYIPHFNNNQPLKMSLSDFKLLLNVENYNISNLKRRVLDVAKKDIQYLTDFLFEYKFFTGNVGKNYEYIELYFDAKNSYKRSSFILDKKVKNLTQNELIYLLKKELPQNLYIEQLNEEIKELQNALSLQTRKAEMAIDELDSNYQENFELPIEDFDNFDYEEINNELCF</sequence>
<evidence type="ECO:0000256" key="1">
    <source>
        <dbReference type="ARBA" id="ARBA00038283"/>
    </source>
</evidence>
<reference evidence="4 5" key="1">
    <citation type="submission" date="2017-09" db="EMBL/GenBank/DDBJ databases">
        <title>Genomics of the genus Arcobacter.</title>
        <authorList>
            <person name="Perez-Cataluna A."/>
            <person name="Figueras M.J."/>
            <person name="Salas-Masso N."/>
        </authorList>
    </citation>
    <scope>NUCLEOTIDE SEQUENCE [LARGE SCALE GENOMIC DNA]</scope>
    <source>
        <strain evidence="4 5">CECT 7837</strain>
    </source>
</reference>
<dbReference type="InterPro" id="IPR036390">
    <property type="entry name" value="WH_DNA-bd_sf"/>
</dbReference>
<dbReference type="GO" id="GO:0006270">
    <property type="term" value="P:DNA replication initiation"/>
    <property type="evidence" value="ECO:0007669"/>
    <property type="project" value="InterPro"/>
</dbReference>
<feature type="coiled-coil region" evidence="2">
    <location>
        <begin position="287"/>
        <end position="314"/>
    </location>
</feature>
<dbReference type="Pfam" id="PF21205">
    <property type="entry name" value="Rep3_C"/>
    <property type="match status" value="1"/>
</dbReference>
<name>A0AA94FCL7_9BACT</name>
<keyword evidence="2" id="KW-0175">Coiled coil</keyword>
<comment type="caution">
    <text evidence="4">The sequence shown here is derived from an EMBL/GenBank/DDBJ whole genome shotgun (WGS) entry which is preliminary data.</text>
</comment>
<dbReference type="Gene3D" id="1.10.10.10">
    <property type="entry name" value="Winged helix-like DNA-binding domain superfamily/Winged helix DNA-binding domain"/>
    <property type="match status" value="1"/>
</dbReference>
<dbReference type="Pfam" id="PF01051">
    <property type="entry name" value="Rep3_N"/>
    <property type="match status" value="1"/>
</dbReference>
<evidence type="ECO:0000313" key="4">
    <source>
        <dbReference type="EMBL" id="RXI30309.1"/>
    </source>
</evidence>
<evidence type="ECO:0000259" key="3">
    <source>
        <dbReference type="Pfam" id="PF01051"/>
    </source>
</evidence>